<reference evidence="10" key="1">
    <citation type="submission" date="2023-07" db="EMBL/GenBank/DDBJ databases">
        <title>A chromosome-level genome assembly of Lolium multiflorum.</title>
        <authorList>
            <person name="Chen Y."/>
            <person name="Copetti D."/>
            <person name="Kolliker R."/>
            <person name="Studer B."/>
        </authorList>
    </citation>
    <scope>NUCLEOTIDE SEQUENCE</scope>
    <source>
        <strain evidence="10">02402/16</strain>
        <tissue evidence="10">Leaf</tissue>
    </source>
</reference>
<organism evidence="10 11">
    <name type="scientific">Lolium multiflorum</name>
    <name type="common">Italian ryegrass</name>
    <name type="synonym">Lolium perenne subsp. multiflorum</name>
    <dbReference type="NCBI Taxonomy" id="4521"/>
    <lineage>
        <taxon>Eukaryota</taxon>
        <taxon>Viridiplantae</taxon>
        <taxon>Streptophyta</taxon>
        <taxon>Embryophyta</taxon>
        <taxon>Tracheophyta</taxon>
        <taxon>Spermatophyta</taxon>
        <taxon>Magnoliopsida</taxon>
        <taxon>Liliopsida</taxon>
        <taxon>Poales</taxon>
        <taxon>Poaceae</taxon>
        <taxon>BOP clade</taxon>
        <taxon>Pooideae</taxon>
        <taxon>Poodae</taxon>
        <taxon>Poeae</taxon>
        <taxon>Poeae Chloroplast Group 2 (Poeae type)</taxon>
        <taxon>Loliodinae</taxon>
        <taxon>Loliinae</taxon>
        <taxon>Lolium</taxon>
    </lineage>
</organism>
<evidence type="ECO:0000256" key="9">
    <source>
        <dbReference type="SAM" id="Phobius"/>
    </source>
</evidence>
<dbReference type="InterPro" id="IPR017972">
    <property type="entry name" value="Cyt_P450_CS"/>
</dbReference>
<comment type="similarity">
    <text evidence="1">Belongs to the cytochrome P450 family.</text>
</comment>
<comment type="caution">
    <text evidence="10">The sequence shown here is derived from an EMBL/GenBank/DDBJ whole genome shotgun (WGS) entry which is preliminary data.</text>
</comment>
<dbReference type="GO" id="GO:0005506">
    <property type="term" value="F:iron ion binding"/>
    <property type="evidence" value="ECO:0007669"/>
    <property type="project" value="InterPro"/>
</dbReference>
<keyword evidence="3 8" id="KW-0479">Metal-binding</keyword>
<keyword evidence="7 8" id="KW-0408">Iron</keyword>
<evidence type="ECO:0000256" key="7">
    <source>
        <dbReference type="ARBA" id="ARBA00023004"/>
    </source>
</evidence>
<keyword evidence="4" id="KW-0611">Plant defense</keyword>
<name>A0AAD8RSX6_LOLMU</name>
<dbReference type="PANTHER" id="PTHR47950">
    <property type="entry name" value="CYTOCHROME P450, FAMILY 76, SUBFAMILY C, POLYPEPTIDE 5-RELATED"/>
    <property type="match status" value="1"/>
</dbReference>
<dbReference type="CDD" id="cd11073">
    <property type="entry name" value="CYP76-like"/>
    <property type="match status" value="2"/>
</dbReference>
<evidence type="ECO:0000256" key="6">
    <source>
        <dbReference type="ARBA" id="ARBA00023002"/>
    </source>
</evidence>
<dbReference type="FunFam" id="1.10.630.10:FF:000007">
    <property type="entry name" value="Cytochrome P450 76C4"/>
    <property type="match status" value="2"/>
</dbReference>
<dbReference type="GO" id="GO:0016709">
    <property type="term" value="F:oxidoreductase activity, acting on paired donors, with incorporation or reduction of molecular oxygen, NAD(P)H as one donor, and incorporation of one atom of oxygen"/>
    <property type="evidence" value="ECO:0007669"/>
    <property type="project" value="UniProtKB-ARBA"/>
</dbReference>
<feature type="transmembrane region" description="Helical" evidence="9">
    <location>
        <begin position="35"/>
        <end position="54"/>
    </location>
</feature>
<gene>
    <name evidence="10" type="ORF">QYE76_005543</name>
</gene>
<dbReference type="EMBL" id="JAUUTY010000005">
    <property type="protein sequence ID" value="KAK1631228.1"/>
    <property type="molecule type" value="Genomic_DNA"/>
</dbReference>
<keyword evidence="5 9" id="KW-1133">Transmembrane helix</keyword>
<dbReference type="InterPro" id="IPR001128">
    <property type="entry name" value="Cyt_P450"/>
</dbReference>
<protein>
    <recommendedName>
        <fullName evidence="12">Cytochrome P450</fullName>
    </recommendedName>
</protein>
<dbReference type="PROSITE" id="PS00086">
    <property type="entry name" value="CYTOCHROME_P450"/>
    <property type="match status" value="2"/>
</dbReference>
<evidence type="ECO:0000313" key="11">
    <source>
        <dbReference type="Proteomes" id="UP001231189"/>
    </source>
</evidence>
<keyword evidence="2 9" id="KW-0812">Transmembrane</keyword>
<evidence type="ECO:0000256" key="1">
    <source>
        <dbReference type="ARBA" id="ARBA00010617"/>
    </source>
</evidence>
<dbReference type="AlphaFoldDB" id="A0AAD8RSX6"/>
<evidence type="ECO:0000256" key="2">
    <source>
        <dbReference type="ARBA" id="ARBA00022692"/>
    </source>
</evidence>
<evidence type="ECO:0000256" key="8">
    <source>
        <dbReference type="PIRSR" id="PIRSR602401-1"/>
    </source>
</evidence>
<keyword evidence="11" id="KW-1185">Reference proteome</keyword>
<comment type="cofactor">
    <cofactor evidence="8">
        <name>heme</name>
        <dbReference type="ChEBI" id="CHEBI:30413"/>
    </cofactor>
</comment>
<evidence type="ECO:0000313" key="10">
    <source>
        <dbReference type="EMBL" id="KAK1631228.1"/>
    </source>
</evidence>
<keyword evidence="9" id="KW-0472">Membrane</keyword>
<dbReference type="Pfam" id="PF00067">
    <property type="entry name" value="p450"/>
    <property type="match status" value="2"/>
</dbReference>
<evidence type="ECO:0000256" key="3">
    <source>
        <dbReference type="ARBA" id="ARBA00022723"/>
    </source>
</evidence>
<keyword evidence="6" id="KW-0560">Oxidoreductase</keyword>
<sequence>MGTYISRHLRHGTLQVKIHRQIFLRSCVPTSVMELTLLSVCISLLCIPLLCFLWRKSTTKLPAGAPAPPGPTPFPVIGNIPNLLRGGELHRALAGLSASYGPVMSLRLGMATTVVLSSPAAAHEALHKKDGAVSNRWVPDSANVMGHSGISMVWLPSSSPLWKHLRTVASTLLFTSRRLGASRAIQEQKVRELVAHFRASSGSPVRIALPVFSAVLNMMSSVLFSEDVVKLGSVTGQEFKELIADSVAETTKSNISDFYPFLRGLDLSRRRRAVTANLDRFYQFFDAVIDRRLSSTTETHGDLLDSLLELHAKSQLERPVIRALLTDLFIAGSHTTTTTVEWAMAELLRNPIKIARARAELKEAFGSGNAEEGDLAKLPYLQAVLKETLRLHPPGPLLLPHEVSESGVTLGGFSVPKGARVFINVWAIGRDPEVWPEPEAFTPERFLEREVDFRGRSFEYIPFGSGRRACPGMPLAVAVVPMVLASLLHEFEWRLPDGMVPGDVDLSDRFGAALELAVPLRAVPIWAKGSQDLVMELTLFSVCISLLCILLLLCFLWNQSTKSSTGAPAPPGPTPFPVIGNIPNLIPGGELHRALARLSAFYGPVMSLRLGMVTTVVLSSPGAAHEALQKKDGAVSNRWIPDSTRVGGYSSISMVWLPSSSPLWKQLRTVASTVLFTSRRLGASHAIQERKARELVAHFRASSGSPVRVALPVFSAVLNMMSGVLFSEDVVEMGSVSGQEFMELIADTVAESIKPNISDLFPFLSALDLSGGRRVAAAKLVRFDKFFDAVIDRRQNSAEKHCDLLESLLELPAKSQLERPVIRALLTDLFIAGSHTTTTTVEWAMAELLRNPTKMAKARAELKEAFGSGNAEEGDLANLPYLQAVIKETMRLHPPAPLLLPHEVSESGVTLGGFSVPKGARVFINVWAIGRDAEVWPEPEVFAPERFLDREVDFRGRSFEYIPFGSGRRACPGMPLAVAVVPMVLASLLHEFEWRLPDGMVPGDVDLSDRFAAALELAVPLRAVPIWAKGTQHLGP</sequence>
<dbReference type="Gene3D" id="1.10.630.10">
    <property type="entry name" value="Cytochrome P450"/>
    <property type="match status" value="2"/>
</dbReference>
<proteinExistence type="inferred from homology"/>
<dbReference type="GO" id="GO:0051502">
    <property type="term" value="P:diterpene phytoalexin biosynthetic process"/>
    <property type="evidence" value="ECO:0007669"/>
    <property type="project" value="UniProtKB-ARBA"/>
</dbReference>
<evidence type="ECO:0000256" key="5">
    <source>
        <dbReference type="ARBA" id="ARBA00022989"/>
    </source>
</evidence>
<keyword evidence="8" id="KW-0349">Heme</keyword>
<evidence type="ECO:0000256" key="4">
    <source>
        <dbReference type="ARBA" id="ARBA00022821"/>
    </source>
</evidence>
<dbReference type="PANTHER" id="PTHR47950:SF48">
    <property type="entry name" value="CYTOCHROME P450 FAMILY PROTEIN, EXPRESSED"/>
    <property type="match status" value="1"/>
</dbReference>
<evidence type="ECO:0008006" key="12">
    <source>
        <dbReference type="Google" id="ProtNLM"/>
    </source>
</evidence>
<accession>A0AAD8RSX6</accession>
<dbReference type="SUPFAM" id="SSF48264">
    <property type="entry name" value="Cytochrome P450"/>
    <property type="match status" value="2"/>
</dbReference>
<feature type="binding site" description="axial binding residue" evidence="8">
    <location>
        <position position="470"/>
    </location>
    <ligand>
        <name>heme</name>
        <dbReference type="ChEBI" id="CHEBI:30413"/>
    </ligand>
    <ligandPart>
        <name>Fe</name>
        <dbReference type="ChEBI" id="CHEBI:18248"/>
    </ligandPart>
</feature>
<dbReference type="PRINTS" id="PR00385">
    <property type="entry name" value="P450"/>
</dbReference>
<dbReference type="PRINTS" id="PR00463">
    <property type="entry name" value="EP450I"/>
</dbReference>
<dbReference type="GO" id="GO:0006952">
    <property type="term" value="P:defense response"/>
    <property type="evidence" value="ECO:0007669"/>
    <property type="project" value="UniProtKB-KW"/>
</dbReference>
<dbReference type="InterPro" id="IPR002401">
    <property type="entry name" value="Cyt_P450_E_grp-I"/>
</dbReference>
<dbReference type="Proteomes" id="UP001231189">
    <property type="component" value="Unassembled WGS sequence"/>
</dbReference>
<feature type="transmembrane region" description="Helical" evidence="9">
    <location>
        <begin position="539"/>
        <end position="558"/>
    </location>
</feature>
<dbReference type="GO" id="GO:0020037">
    <property type="term" value="F:heme binding"/>
    <property type="evidence" value="ECO:0007669"/>
    <property type="project" value="InterPro"/>
</dbReference>
<dbReference type="InterPro" id="IPR036396">
    <property type="entry name" value="Cyt_P450_sf"/>
</dbReference>